<dbReference type="AlphaFoldDB" id="A0AAN8WHA8"/>
<protein>
    <submittedName>
        <fullName evidence="2">Uncharacterized protein</fullName>
    </submittedName>
</protein>
<dbReference type="Proteomes" id="UP001381693">
    <property type="component" value="Unassembled WGS sequence"/>
</dbReference>
<feature type="compositionally biased region" description="Polar residues" evidence="1">
    <location>
        <begin position="73"/>
        <end position="82"/>
    </location>
</feature>
<organism evidence="2 3">
    <name type="scientific">Halocaridina rubra</name>
    <name type="common">Hawaiian red shrimp</name>
    <dbReference type="NCBI Taxonomy" id="373956"/>
    <lineage>
        <taxon>Eukaryota</taxon>
        <taxon>Metazoa</taxon>
        <taxon>Ecdysozoa</taxon>
        <taxon>Arthropoda</taxon>
        <taxon>Crustacea</taxon>
        <taxon>Multicrustacea</taxon>
        <taxon>Malacostraca</taxon>
        <taxon>Eumalacostraca</taxon>
        <taxon>Eucarida</taxon>
        <taxon>Decapoda</taxon>
        <taxon>Pleocyemata</taxon>
        <taxon>Caridea</taxon>
        <taxon>Atyoidea</taxon>
        <taxon>Atyidae</taxon>
        <taxon>Halocaridina</taxon>
    </lineage>
</organism>
<accession>A0AAN8WHA8</accession>
<comment type="caution">
    <text evidence="2">The sequence shown here is derived from an EMBL/GenBank/DDBJ whole genome shotgun (WGS) entry which is preliminary data.</text>
</comment>
<gene>
    <name evidence="2" type="ORF">SK128_007250</name>
</gene>
<feature type="non-terminal residue" evidence="2">
    <location>
        <position position="99"/>
    </location>
</feature>
<name>A0AAN8WHA8_HALRR</name>
<evidence type="ECO:0000313" key="2">
    <source>
        <dbReference type="EMBL" id="KAK7041537.1"/>
    </source>
</evidence>
<reference evidence="2 3" key="1">
    <citation type="submission" date="2023-11" db="EMBL/GenBank/DDBJ databases">
        <title>Halocaridina rubra genome assembly.</title>
        <authorList>
            <person name="Smith C."/>
        </authorList>
    </citation>
    <scope>NUCLEOTIDE SEQUENCE [LARGE SCALE GENOMIC DNA]</scope>
    <source>
        <strain evidence="2">EP-1</strain>
        <tissue evidence="2">Whole</tissue>
    </source>
</reference>
<sequence>MKVKMRTFLMEYNQSSHRQRKSARDPDMITMVPLGVSGALTASACPNKTLQTTHLSSGMFVMDIPLQEKDDSSGYSSSQAHSFRSYHDISSYDRPPGVH</sequence>
<evidence type="ECO:0000256" key="1">
    <source>
        <dbReference type="SAM" id="MobiDB-lite"/>
    </source>
</evidence>
<proteinExistence type="predicted"/>
<evidence type="ECO:0000313" key="3">
    <source>
        <dbReference type="Proteomes" id="UP001381693"/>
    </source>
</evidence>
<feature type="region of interest" description="Disordered" evidence="1">
    <location>
        <begin position="69"/>
        <end position="99"/>
    </location>
</feature>
<keyword evidence="3" id="KW-1185">Reference proteome</keyword>
<dbReference type="EMBL" id="JAXCGZ010021914">
    <property type="protein sequence ID" value="KAK7041537.1"/>
    <property type="molecule type" value="Genomic_DNA"/>
</dbReference>